<evidence type="ECO:0000313" key="1">
    <source>
        <dbReference type="EMBL" id="PPQ85706.1"/>
    </source>
</evidence>
<dbReference type="STRING" id="181874.A0A409X4L8"/>
<evidence type="ECO:0000313" key="2">
    <source>
        <dbReference type="Proteomes" id="UP000284842"/>
    </source>
</evidence>
<comment type="caution">
    <text evidence="1">The sequence shown here is derived from an EMBL/GenBank/DDBJ whole genome shotgun (WGS) entry which is preliminary data.</text>
</comment>
<proteinExistence type="predicted"/>
<dbReference type="Proteomes" id="UP000284842">
    <property type="component" value="Unassembled WGS sequence"/>
</dbReference>
<name>A0A409X4L8_9AGAR</name>
<dbReference type="OrthoDB" id="3063802at2759"/>
<keyword evidence="2" id="KW-1185">Reference proteome</keyword>
<gene>
    <name evidence="1" type="ORF">CVT24_012858</name>
</gene>
<reference evidence="1 2" key="1">
    <citation type="journal article" date="2018" name="Evol. Lett.">
        <title>Horizontal gene cluster transfer increased hallucinogenic mushroom diversity.</title>
        <authorList>
            <person name="Reynolds H.T."/>
            <person name="Vijayakumar V."/>
            <person name="Gluck-Thaler E."/>
            <person name="Korotkin H.B."/>
            <person name="Matheny P.B."/>
            <person name="Slot J.C."/>
        </authorList>
    </citation>
    <scope>NUCLEOTIDE SEQUENCE [LARGE SCALE GENOMIC DNA]</scope>
    <source>
        <strain evidence="1 2">2629</strain>
    </source>
</reference>
<dbReference type="EMBL" id="NHTK01004652">
    <property type="protein sequence ID" value="PPQ85706.1"/>
    <property type="molecule type" value="Genomic_DNA"/>
</dbReference>
<dbReference type="InParanoid" id="A0A409X4L8"/>
<organism evidence="1 2">
    <name type="scientific">Panaeolus cyanescens</name>
    <dbReference type="NCBI Taxonomy" id="181874"/>
    <lineage>
        <taxon>Eukaryota</taxon>
        <taxon>Fungi</taxon>
        <taxon>Dikarya</taxon>
        <taxon>Basidiomycota</taxon>
        <taxon>Agaricomycotina</taxon>
        <taxon>Agaricomycetes</taxon>
        <taxon>Agaricomycetidae</taxon>
        <taxon>Agaricales</taxon>
        <taxon>Agaricineae</taxon>
        <taxon>Galeropsidaceae</taxon>
        <taxon>Panaeolus</taxon>
    </lineage>
</organism>
<sequence>MQRKAVLWITGAFCTSPSGAIEAMAALVPILLMLKRLTLWSSYQVSMLADIHPLRSLLSKKHTCQAHPHSRTVSRMTDAHKAKVQSAVMEVDDNLDSQDKPMQGFPPEACPGHQLLDCYSDCIDYWNTAPGTLAETH</sequence>
<dbReference type="AlphaFoldDB" id="A0A409X4L8"/>
<protein>
    <submittedName>
        <fullName evidence="1">Uncharacterized protein</fullName>
    </submittedName>
</protein>
<accession>A0A409X4L8</accession>